<dbReference type="RefSeq" id="WP_151469179.1">
    <property type="nucleotide sequence ID" value="NZ_WBKG01000007.1"/>
</dbReference>
<reference evidence="2 3" key="1">
    <citation type="submission" date="2019-09" db="EMBL/GenBank/DDBJ databases">
        <title>Isolation and identification of active actinomycetes.</title>
        <authorList>
            <person name="Yu Z."/>
            <person name="Han C."/>
            <person name="Yu B."/>
        </authorList>
    </citation>
    <scope>NUCLEOTIDE SEQUENCE [LARGE SCALE GENOMIC DNA]</scope>
    <source>
        <strain evidence="2 3">NEAU-H2</strain>
    </source>
</reference>
<organism evidence="2 3">
    <name type="scientific">Streptomyces triticiradicis</name>
    <dbReference type="NCBI Taxonomy" id="2651189"/>
    <lineage>
        <taxon>Bacteria</taxon>
        <taxon>Bacillati</taxon>
        <taxon>Actinomycetota</taxon>
        <taxon>Actinomycetes</taxon>
        <taxon>Kitasatosporales</taxon>
        <taxon>Streptomycetaceae</taxon>
        <taxon>Streptomyces</taxon>
    </lineage>
</organism>
<dbReference type="Proteomes" id="UP000442990">
    <property type="component" value="Unassembled WGS sequence"/>
</dbReference>
<feature type="transmembrane region" description="Helical" evidence="1">
    <location>
        <begin position="65"/>
        <end position="85"/>
    </location>
</feature>
<comment type="caution">
    <text evidence="2">The sequence shown here is derived from an EMBL/GenBank/DDBJ whole genome shotgun (WGS) entry which is preliminary data.</text>
</comment>
<dbReference type="EMBL" id="WBKG01000007">
    <property type="protein sequence ID" value="KAB1988700.1"/>
    <property type="molecule type" value="Genomic_DNA"/>
</dbReference>
<proteinExistence type="predicted"/>
<dbReference type="AlphaFoldDB" id="A0A7J5DJC3"/>
<accession>A0A7J5DJC3</accession>
<keyword evidence="1" id="KW-1133">Transmembrane helix</keyword>
<evidence type="ECO:0000313" key="2">
    <source>
        <dbReference type="EMBL" id="KAB1988700.1"/>
    </source>
</evidence>
<protein>
    <submittedName>
        <fullName evidence="2">Uncharacterized protein</fullName>
    </submittedName>
</protein>
<evidence type="ECO:0000313" key="3">
    <source>
        <dbReference type="Proteomes" id="UP000442990"/>
    </source>
</evidence>
<keyword evidence="3" id="KW-1185">Reference proteome</keyword>
<sequence>MPLWLFLMLFGLSGAVAGGWVAFNVRGAADAMKAFQQRSHELSALAAGTFTPPPNRVTRIGLRPYAAAVGLAGLVLVLAGVAELLTGG</sequence>
<keyword evidence="1" id="KW-0472">Membrane</keyword>
<keyword evidence="1" id="KW-0812">Transmembrane</keyword>
<gene>
    <name evidence="2" type="ORF">F8144_11590</name>
</gene>
<name>A0A7J5DJC3_9ACTN</name>
<evidence type="ECO:0000256" key="1">
    <source>
        <dbReference type="SAM" id="Phobius"/>
    </source>
</evidence>